<dbReference type="AlphaFoldDB" id="Q2H7T2"/>
<dbReference type="GO" id="GO:0016651">
    <property type="term" value="F:oxidoreductase activity, acting on NAD(P)H"/>
    <property type="evidence" value="ECO:0007669"/>
    <property type="project" value="InterPro"/>
</dbReference>
<dbReference type="InterPro" id="IPR013154">
    <property type="entry name" value="ADH-like_N"/>
</dbReference>
<dbReference type="Proteomes" id="UP000001056">
    <property type="component" value="Unassembled WGS sequence"/>
</dbReference>
<accession>Q2H7T2</accession>
<evidence type="ECO:0000259" key="5">
    <source>
        <dbReference type="SMART" id="SM00829"/>
    </source>
</evidence>
<dbReference type="CDD" id="cd08249">
    <property type="entry name" value="enoyl_reductase_like"/>
    <property type="match status" value="1"/>
</dbReference>
<feature type="domain" description="Enoyl reductase (ER)" evidence="5">
    <location>
        <begin position="13"/>
        <end position="351"/>
    </location>
</feature>
<keyword evidence="4" id="KW-0560">Oxidoreductase</keyword>
<dbReference type="SUPFAM" id="SSF51735">
    <property type="entry name" value="NAD(P)-binding Rossmann-fold domains"/>
    <property type="match status" value="1"/>
</dbReference>
<dbReference type="eggNOG" id="KOG1198">
    <property type="taxonomic scope" value="Eukaryota"/>
</dbReference>
<proteinExistence type="inferred from homology"/>
<dbReference type="GeneID" id="4391366"/>
<keyword evidence="2" id="KW-0547">Nucleotide-binding</keyword>
<organism evidence="6 7">
    <name type="scientific">Chaetomium globosum (strain ATCC 6205 / CBS 148.51 / DSM 1962 / NBRC 6347 / NRRL 1970)</name>
    <name type="common">Soil fungus</name>
    <dbReference type="NCBI Taxonomy" id="306901"/>
    <lineage>
        <taxon>Eukaryota</taxon>
        <taxon>Fungi</taxon>
        <taxon>Dikarya</taxon>
        <taxon>Ascomycota</taxon>
        <taxon>Pezizomycotina</taxon>
        <taxon>Sordariomycetes</taxon>
        <taxon>Sordariomycetidae</taxon>
        <taxon>Sordariales</taxon>
        <taxon>Chaetomiaceae</taxon>
        <taxon>Chaetomium</taxon>
    </lineage>
</organism>
<dbReference type="OMA" id="EPETMQF"/>
<dbReference type="VEuPathDB" id="FungiDB:CHGG_05283"/>
<dbReference type="InterPro" id="IPR011032">
    <property type="entry name" value="GroES-like_sf"/>
</dbReference>
<evidence type="ECO:0000256" key="4">
    <source>
        <dbReference type="ARBA" id="ARBA00023002"/>
    </source>
</evidence>
<gene>
    <name evidence="6" type="ORF">CHGG_05283</name>
</gene>
<reference evidence="7" key="1">
    <citation type="journal article" date="2015" name="Genome Announc.">
        <title>Draft genome sequence of the cellulolytic fungus Chaetomium globosum.</title>
        <authorList>
            <person name="Cuomo C.A."/>
            <person name="Untereiner W.A."/>
            <person name="Ma L.-J."/>
            <person name="Grabherr M."/>
            <person name="Birren B.W."/>
        </authorList>
    </citation>
    <scope>NUCLEOTIDE SEQUENCE [LARGE SCALE GENOMIC DNA]</scope>
    <source>
        <strain evidence="7">ATCC 6205 / CBS 148.51 / DSM 1962 / NBRC 6347 / NRRL 1970</strain>
    </source>
</reference>
<dbReference type="PANTHER" id="PTHR45348">
    <property type="entry name" value="HYPOTHETICAL OXIDOREDUCTASE (EUROFUNG)"/>
    <property type="match status" value="1"/>
</dbReference>
<dbReference type="RefSeq" id="XP_001221378.1">
    <property type="nucleotide sequence ID" value="XM_001221377.1"/>
</dbReference>
<dbReference type="GO" id="GO:0000166">
    <property type="term" value="F:nucleotide binding"/>
    <property type="evidence" value="ECO:0007669"/>
    <property type="project" value="UniProtKB-KW"/>
</dbReference>
<dbReference type="InterPro" id="IPR047122">
    <property type="entry name" value="Trans-enoyl_RdTase-like"/>
</dbReference>
<dbReference type="OrthoDB" id="48317at2759"/>
<dbReference type="SMART" id="SM00829">
    <property type="entry name" value="PKS_ER"/>
    <property type="match status" value="1"/>
</dbReference>
<dbReference type="EMBL" id="CH408031">
    <property type="protein sequence ID" value="EAQ88664.1"/>
    <property type="molecule type" value="Genomic_DNA"/>
</dbReference>
<dbReference type="SUPFAM" id="SSF50129">
    <property type="entry name" value="GroES-like"/>
    <property type="match status" value="1"/>
</dbReference>
<evidence type="ECO:0000313" key="6">
    <source>
        <dbReference type="EMBL" id="EAQ88664.1"/>
    </source>
</evidence>
<dbReference type="InterPro" id="IPR036291">
    <property type="entry name" value="NAD(P)-bd_dom_sf"/>
</dbReference>
<dbReference type="HOGENOM" id="CLU_026673_16_1_1"/>
<sequence length="366" mass="38495">MPLPDSQTAIIADHLGSLTVAHGVPVPEVEPDMLLVRTVAVAVNPVDVKLTKAMAVEGAIAGSDCSGVVVAVGSAVPPGKFVVGDRVCAAITPMNPATPRIGAFAEYVGATADCALRLPDGISLDSGATLGIGVATIGYALFQSLKVPGHPDSPATTPQYVLVYGGSTASGTLAIQLILKSGLIPITTCSPKNFALVESRGAEKAFDYHDPSSAAGIRAYTKNALDYALDCHCDASSMQYCYAAIGRAGGRYTTLEPYPEQLHTRKRVRPNWILGPALLGKDVNWKAPYTIKARPELRLFARDWFMCAQRLLDNGDLEPHPARVGEKVGFGAILEGIEILRKGTVSGEKLVYHIKDGGESDGASSN</sequence>
<dbReference type="Pfam" id="PF08240">
    <property type="entry name" value="ADH_N"/>
    <property type="match status" value="1"/>
</dbReference>
<name>Q2H7T2_CHAGB</name>
<evidence type="ECO:0000256" key="3">
    <source>
        <dbReference type="ARBA" id="ARBA00022857"/>
    </source>
</evidence>
<evidence type="ECO:0000256" key="2">
    <source>
        <dbReference type="ARBA" id="ARBA00022741"/>
    </source>
</evidence>
<keyword evidence="7" id="KW-1185">Reference proteome</keyword>
<dbReference type="Gene3D" id="3.40.50.720">
    <property type="entry name" value="NAD(P)-binding Rossmann-like Domain"/>
    <property type="match status" value="1"/>
</dbReference>
<dbReference type="InterPro" id="IPR020843">
    <property type="entry name" value="ER"/>
</dbReference>
<dbReference type="Gene3D" id="3.90.180.10">
    <property type="entry name" value="Medium-chain alcohol dehydrogenases, catalytic domain"/>
    <property type="match status" value="1"/>
</dbReference>
<protein>
    <recommendedName>
        <fullName evidence="5">Enoyl reductase (ER) domain-containing protein</fullName>
    </recommendedName>
</protein>
<dbReference type="InParanoid" id="Q2H7T2"/>
<dbReference type="PANTHER" id="PTHR45348:SF1">
    <property type="entry name" value="TRANS-ENOYL REDUCTASE STHE"/>
    <property type="match status" value="1"/>
</dbReference>
<keyword evidence="3" id="KW-0521">NADP</keyword>
<evidence type="ECO:0000313" key="7">
    <source>
        <dbReference type="Proteomes" id="UP000001056"/>
    </source>
</evidence>
<dbReference type="FunCoup" id="Q2H7T2">
    <property type="interactions" value="206"/>
</dbReference>
<comment type="similarity">
    <text evidence="1">Belongs to the zinc-containing alcohol dehydrogenase family.</text>
</comment>
<evidence type="ECO:0000256" key="1">
    <source>
        <dbReference type="ARBA" id="ARBA00008072"/>
    </source>
</evidence>